<feature type="region of interest" description="Disordered" evidence="1">
    <location>
        <begin position="25"/>
        <end position="121"/>
    </location>
</feature>
<feature type="non-terminal residue" evidence="2">
    <location>
        <position position="121"/>
    </location>
</feature>
<feature type="compositionally biased region" description="Low complexity" evidence="1">
    <location>
        <begin position="36"/>
        <end position="47"/>
    </location>
</feature>
<name>A0A093DDI2_CHAPE</name>
<feature type="compositionally biased region" description="Low complexity" evidence="1">
    <location>
        <begin position="80"/>
        <end position="109"/>
    </location>
</feature>
<dbReference type="Proteomes" id="UP000031515">
    <property type="component" value="Unassembled WGS sequence"/>
</dbReference>
<keyword evidence="3" id="KW-1185">Reference proteome</keyword>
<organism evidence="2 3">
    <name type="scientific">Chaetura pelagica</name>
    <name type="common">Chimney swift</name>
    <name type="synonym">Hirundo pelagica</name>
    <dbReference type="NCBI Taxonomy" id="8897"/>
    <lineage>
        <taxon>Eukaryota</taxon>
        <taxon>Metazoa</taxon>
        <taxon>Chordata</taxon>
        <taxon>Craniata</taxon>
        <taxon>Vertebrata</taxon>
        <taxon>Euteleostomi</taxon>
        <taxon>Archelosauria</taxon>
        <taxon>Archosauria</taxon>
        <taxon>Dinosauria</taxon>
        <taxon>Saurischia</taxon>
        <taxon>Theropoda</taxon>
        <taxon>Coelurosauria</taxon>
        <taxon>Aves</taxon>
        <taxon>Neognathae</taxon>
        <taxon>Neoaves</taxon>
        <taxon>Strisores</taxon>
        <taxon>Apodiformes</taxon>
        <taxon>Apodidae</taxon>
        <taxon>Apodinae</taxon>
        <taxon>Chaetura</taxon>
    </lineage>
</organism>
<proteinExistence type="predicted"/>
<reference evidence="2 3" key="2">
    <citation type="journal article" date="2014" name="Science">
        <title>Comparative genomics reveals insights into avian genome evolution and adaptation.</title>
        <authorList>
            <consortium name="Avian Genome Consortium"/>
            <person name="Zhang G."/>
            <person name="Li C."/>
            <person name="Li Q."/>
            <person name="Li B."/>
            <person name="Larkin D.M."/>
            <person name="Lee C."/>
            <person name="Storz J.F."/>
            <person name="Antunes A."/>
            <person name="Greenwold M.J."/>
            <person name="Meredith R.W."/>
            <person name="Odeen A."/>
            <person name="Cui J."/>
            <person name="Zhou Q."/>
            <person name="Xu L."/>
            <person name="Pan H."/>
            <person name="Wang Z."/>
            <person name="Jin L."/>
            <person name="Zhang P."/>
            <person name="Hu H."/>
            <person name="Yang W."/>
            <person name="Hu J."/>
            <person name="Xiao J."/>
            <person name="Yang Z."/>
            <person name="Liu Y."/>
            <person name="Xie Q."/>
            <person name="Yu H."/>
            <person name="Lian J."/>
            <person name="Wen P."/>
            <person name="Zhang F."/>
            <person name="Li H."/>
            <person name="Zeng Y."/>
            <person name="Xiong Z."/>
            <person name="Liu S."/>
            <person name="Zhou L."/>
            <person name="Huang Z."/>
            <person name="An N."/>
            <person name="Wang J."/>
            <person name="Zheng Q."/>
            <person name="Xiong Y."/>
            <person name="Wang G."/>
            <person name="Wang B."/>
            <person name="Wang J."/>
            <person name="Fan Y."/>
            <person name="da Fonseca R.R."/>
            <person name="Alfaro-Nunez A."/>
            <person name="Schubert M."/>
            <person name="Orlando L."/>
            <person name="Mourier T."/>
            <person name="Howard J.T."/>
            <person name="Ganapathy G."/>
            <person name="Pfenning A."/>
            <person name="Whitney O."/>
            <person name="Rivas M.V."/>
            <person name="Hara E."/>
            <person name="Smith J."/>
            <person name="Farre M."/>
            <person name="Narayan J."/>
            <person name="Slavov G."/>
            <person name="Romanov M.N."/>
            <person name="Borges R."/>
            <person name="Machado J.P."/>
            <person name="Khan I."/>
            <person name="Springer M.S."/>
            <person name="Gatesy J."/>
            <person name="Hoffmann F.G."/>
            <person name="Opazo J.C."/>
            <person name="Hastad O."/>
            <person name="Sawyer R.H."/>
            <person name="Kim H."/>
            <person name="Kim K.W."/>
            <person name="Kim H.J."/>
            <person name="Cho S."/>
            <person name="Li N."/>
            <person name="Huang Y."/>
            <person name="Bruford M.W."/>
            <person name="Zhan X."/>
            <person name="Dixon A."/>
            <person name="Bertelsen M.F."/>
            <person name="Derryberry E."/>
            <person name="Warren W."/>
            <person name="Wilson R.K."/>
            <person name="Li S."/>
            <person name="Ray D.A."/>
            <person name="Green R.E."/>
            <person name="O'Brien S.J."/>
            <person name="Griffin D."/>
            <person name="Johnson W.E."/>
            <person name="Haussler D."/>
            <person name="Ryder O.A."/>
            <person name="Willerslev E."/>
            <person name="Graves G.R."/>
            <person name="Alstrom P."/>
            <person name="Fjeldsa J."/>
            <person name="Mindell D.P."/>
            <person name="Edwards S.V."/>
            <person name="Braun E.L."/>
            <person name="Rahbek C."/>
            <person name="Burt D.W."/>
            <person name="Houde P."/>
            <person name="Zhang Y."/>
            <person name="Yang H."/>
            <person name="Wang J."/>
            <person name="Jarvis E.D."/>
            <person name="Gilbert M.T."/>
            <person name="Wang J."/>
        </authorList>
    </citation>
    <scope>NUCLEOTIDE SEQUENCE [LARGE SCALE GENOMIC DNA]</scope>
    <source>
        <strain evidence="2">M959</strain>
    </source>
</reference>
<gene>
    <name evidence="2" type="ORF">M959_00055</name>
</gene>
<protein>
    <submittedName>
        <fullName evidence="2">Uncharacterized protein</fullName>
    </submittedName>
</protein>
<comment type="caution">
    <text evidence="2">The sequence shown here is derived from an EMBL/GenBank/DDBJ whole genome shotgun (WGS) entry which is preliminary data.</text>
</comment>
<evidence type="ECO:0000256" key="1">
    <source>
        <dbReference type="SAM" id="MobiDB-lite"/>
    </source>
</evidence>
<reference evidence="3" key="1">
    <citation type="submission" date="2013-08" db="EMBL/GenBank/DDBJ databases">
        <title>Genome evolution of avian class.</title>
        <authorList>
            <person name="Zhang G."/>
            <person name="Li C."/>
        </authorList>
    </citation>
    <scope>NUCLEOTIDE SEQUENCE [LARGE SCALE GENOMIC DNA]</scope>
</reference>
<evidence type="ECO:0000313" key="2">
    <source>
        <dbReference type="EMBL" id="KFU83439.1"/>
    </source>
</evidence>
<evidence type="ECO:0000313" key="3">
    <source>
        <dbReference type="Proteomes" id="UP000031515"/>
    </source>
</evidence>
<sequence>MKLRALCDAQLSAKPLLTSLRCSAKAHKNPKGLEDTGSTAGTGSSESSKLEVPLLLQHQDGAGDTEQQVGAEETQAGKEASQTSTSSSTSSTAGSSTAAESQAAGQEQQLPPFGKTCSRTD</sequence>
<dbReference type="AlphaFoldDB" id="A0A093DDI2"/>
<accession>A0A093DDI2</accession>
<dbReference type="EMBL" id="AVOS01075797">
    <property type="protein sequence ID" value="KFU83439.1"/>
    <property type="molecule type" value="Genomic_DNA"/>
</dbReference>